<accession>A0AAU9T9C9</accession>
<feature type="region of interest" description="Disordered" evidence="2">
    <location>
        <begin position="77"/>
        <end position="100"/>
    </location>
</feature>
<keyword evidence="1" id="KW-0175">Coiled coil</keyword>
<feature type="compositionally biased region" description="Polar residues" evidence="2">
    <location>
        <begin position="196"/>
        <end position="211"/>
    </location>
</feature>
<proteinExistence type="predicted"/>
<feature type="region of interest" description="Disordered" evidence="2">
    <location>
        <begin position="484"/>
        <end position="511"/>
    </location>
</feature>
<feature type="region of interest" description="Disordered" evidence="2">
    <location>
        <begin position="1"/>
        <end position="23"/>
    </location>
</feature>
<evidence type="ECO:0000313" key="4">
    <source>
        <dbReference type="Proteomes" id="UP000836841"/>
    </source>
</evidence>
<feature type="compositionally biased region" description="Polar residues" evidence="2">
    <location>
        <begin position="368"/>
        <end position="395"/>
    </location>
</feature>
<feature type="region of interest" description="Disordered" evidence="2">
    <location>
        <begin position="120"/>
        <end position="410"/>
    </location>
</feature>
<feature type="coiled-coil region" evidence="1">
    <location>
        <begin position="515"/>
        <end position="542"/>
    </location>
</feature>
<feature type="compositionally biased region" description="Basic and acidic residues" evidence="2">
    <location>
        <begin position="87"/>
        <end position="96"/>
    </location>
</feature>
<dbReference type="AlphaFoldDB" id="A0AAU9T9C9"/>
<evidence type="ECO:0000313" key="3">
    <source>
        <dbReference type="EMBL" id="CAH2078638.1"/>
    </source>
</evidence>
<feature type="compositionally biased region" description="Polar residues" evidence="2">
    <location>
        <begin position="325"/>
        <end position="335"/>
    </location>
</feature>
<feature type="compositionally biased region" description="Polar residues" evidence="2">
    <location>
        <begin position="490"/>
        <end position="499"/>
    </location>
</feature>
<feature type="compositionally biased region" description="Basic and acidic residues" evidence="2">
    <location>
        <begin position="8"/>
        <end position="23"/>
    </location>
</feature>
<feature type="compositionally biased region" description="Basic and acidic residues" evidence="2">
    <location>
        <begin position="283"/>
        <end position="304"/>
    </location>
</feature>
<protein>
    <submittedName>
        <fullName evidence="3">Uncharacterized protein</fullName>
    </submittedName>
</protein>
<dbReference type="PANTHER" id="PTHR36380:SF1">
    <property type="entry name" value="OS01G0755100 PROTEIN"/>
    <property type="match status" value="1"/>
</dbReference>
<feature type="compositionally biased region" description="Polar residues" evidence="2">
    <location>
        <begin position="228"/>
        <end position="244"/>
    </location>
</feature>
<evidence type="ECO:0000256" key="2">
    <source>
        <dbReference type="SAM" id="MobiDB-lite"/>
    </source>
</evidence>
<sequence>MSAPAKKSSTEAQEKDLMLDKDMEKDTWNFKSITDDDPMDFGFESPANKKKNAFKLDMGFDLDGDFGNFKMDMPDFDFSSPAKKTTKTKESSDDKSNGNLKQKKNLFAFSYDFDGLDDFDLDSSPPKKEGKKTTKDLNCEKKLARSNSGKSESLDFGPDLPITKQAASMANTDVKAKASAEKENQNSKITDAMVVDSSTPLKQATLESMANSEEVESPQGARIKTSRTHTMSLQHRSINTSPLKTSRPVVEETDEPCPSKETSAPSPMHDASETAHTAVNRETNPDIHEICRSDTKEDCPRDPEQNANYKMVSTMDSSYEKTEQTEPNISSQQCSDKIEPQQEEMNTDTQAKMQDDTRRTSRDPDAGHSQTNLSGRISPGTRLSQTAQVRDSSSKLPLDLSHSVPGLNDLKAMQNKDSGLIRSKFFKKTEKPQPHVLESSRIQIDSRPVTRERIALNVNLTNDRRPEIKDALPVSKTRTFPTELVKTGPETGNDNTSSSPHEKITHKDHSNAKTVENVAGQLDHLKLQAKNTTREKSILQMNISSKLDASSLTQKLSKHLSSGAESSQKSKLVSLERPKLGNIMSDLRAVRTTGASKDQPSSAVQPQISSVISKEINTEPPVKKGSVIHHLAPRDRTQLLHCPSSLKRKAVDQDVDRSLKPQLKRFSMSPRENRNVEELTHRVAHGKLDNNTIKEPVKESPRATSHHQFINMANLEIPVTENADNIEKAEAYTKELDNICNILKKKHEEAKELLVRAVVTSSRSTQWTYINTLLSKVQKC</sequence>
<dbReference type="Proteomes" id="UP000836841">
    <property type="component" value="Chromosome 7"/>
</dbReference>
<reference evidence="3 4" key="1">
    <citation type="submission" date="2022-03" db="EMBL/GenBank/DDBJ databases">
        <authorList>
            <person name="Nunn A."/>
            <person name="Chopra R."/>
            <person name="Nunn A."/>
            <person name="Contreras Garrido A."/>
        </authorList>
    </citation>
    <scope>NUCLEOTIDE SEQUENCE [LARGE SCALE GENOMIC DNA]</scope>
</reference>
<dbReference type="InterPro" id="IPR038777">
    <property type="entry name" value="At4g18490-like"/>
</dbReference>
<feature type="compositionally biased region" description="Basic and acidic residues" evidence="2">
    <location>
        <begin position="500"/>
        <end position="511"/>
    </location>
</feature>
<organism evidence="3 4">
    <name type="scientific">Thlaspi arvense</name>
    <name type="common">Field penny-cress</name>
    <dbReference type="NCBI Taxonomy" id="13288"/>
    <lineage>
        <taxon>Eukaryota</taxon>
        <taxon>Viridiplantae</taxon>
        <taxon>Streptophyta</taxon>
        <taxon>Embryophyta</taxon>
        <taxon>Tracheophyta</taxon>
        <taxon>Spermatophyta</taxon>
        <taxon>Magnoliopsida</taxon>
        <taxon>eudicotyledons</taxon>
        <taxon>Gunneridae</taxon>
        <taxon>Pentapetalae</taxon>
        <taxon>rosids</taxon>
        <taxon>malvids</taxon>
        <taxon>Brassicales</taxon>
        <taxon>Brassicaceae</taxon>
        <taxon>Thlaspideae</taxon>
        <taxon>Thlaspi</taxon>
    </lineage>
</organism>
<feature type="compositionally biased region" description="Basic and acidic residues" evidence="2">
    <location>
        <begin position="125"/>
        <end position="143"/>
    </location>
</feature>
<keyword evidence="4" id="KW-1185">Reference proteome</keyword>
<feature type="compositionally biased region" description="Basic and acidic residues" evidence="2">
    <location>
        <begin position="353"/>
        <end position="366"/>
    </location>
</feature>
<name>A0AAU9T9C9_THLAR</name>
<dbReference type="PANTHER" id="PTHR36380">
    <property type="entry name" value="BNAA03G58330D PROTEIN"/>
    <property type="match status" value="1"/>
</dbReference>
<feature type="compositionally biased region" description="Basic and acidic residues" evidence="2">
    <location>
        <begin position="174"/>
        <end position="185"/>
    </location>
</feature>
<gene>
    <name evidence="3" type="ORF">TAV2_LOCUS25135</name>
</gene>
<evidence type="ECO:0000256" key="1">
    <source>
        <dbReference type="SAM" id="Coils"/>
    </source>
</evidence>
<dbReference type="EMBL" id="OU466863">
    <property type="protein sequence ID" value="CAH2078638.1"/>
    <property type="molecule type" value="Genomic_DNA"/>
</dbReference>